<reference evidence="1" key="1">
    <citation type="submission" date="2020-03" db="EMBL/GenBank/DDBJ databases">
        <title>The deep terrestrial virosphere.</title>
        <authorList>
            <person name="Holmfeldt K."/>
            <person name="Nilsson E."/>
            <person name="Simone D."/>
            <person name="Lopez-Fernandez M."/>
            <person name="Wu X."/>
            <person name="de Brujin I."/>
            <person name="Lundin D."/>
            <person name="Andersson A."/>
            <person name="Bertilsson S."/>
            <person name="Dopson M."/>
        </authorList>
    </citation>
    <scope>NUCLEOTIDE SEQUENCE</scope>
    <source>
        <strain evidence="1">TM448B00650</strain>
    </source>
</reference>
<proteinExistence type="predicted"/>
<evidence type="ECO:0000313" key="1">
    <source>
        <dbReference type="EMBL" id="QJH96193.1"/>
    </source>
</evidence>
<gene>
    <name evidence="1" type="ORF">TM448B00650_0020</name>
</gene>
<organism evidence="1">
    <name type="scientific">viral metagenome</name>
    <dbReference type="NCBI Taxonomy" id="1070528"/>
    <lineage>
        <taxon>unclassified sequences</taxon>
        <taxon>metagenomes</taxon>
        <taxon>organismal metagenomes</taxon>
    </lineage>
</organism>
<dbReference type="AlphaFoldDB" id="A0A6M3XGF5"/>
<dbReference type="EMBL" id="MT144642">
    <property type="protein sequence ID" value="QJH96193.1"/>
    <property type="molecule type" value="Genomic_DNA"/>
</dbReference>
<protein>
    <submittedName>
        <fullName evidence="1">Uncharacterized protein</fullName>
    </submittedName>
</protein>
<accession>A0A6M3XGF5</accession>
<name>A0A6M3XGF5_9ZZZZ</name>
<sequence length="123" mass="13488">MTTIDSIDIAVDLLWLNRDNTPRVAANMKRALNGAPLVQQTIIPAGIAMELGTKSGWMLRTEFEQLKDHAAITLTAFTLAYEGTSYNVVWDNTAGSPITGEDLFDEVGGFEKLTNVVLKFLTL</sequence>